<evidence type="ECO:0000313" key="2">
    <source>
        <dbReference type="EMBL" id="WMT01539.1"/>
    </source>
</evidence>
<dbReference type="EMBL" id="CP133568">
    <property type="protein sequence ID" value="WMT01539.1"/>
    <property type="molecule type" value="Genomic_DNA"/>
</dbReference>
<reference evidence="2 3" key="1">
    <citation type="submission" date="2023-08" db="EMBL/GenBank/DDBJ databases">
        <title>The whole genome sequence of Lysobacter yananisis.</title>
        <authorList>
            <person name="Sun H."/>
        </authorList>
    </citation>
    <scope>NUCLEOTIDE SEQUENCE [LARGE SCALE GENOMIC DNA]</scope>
    <source>
        <strain evidence="2 3">SNNU513</strain>
    </source>
</reference>
<dbReference type="Proteomes" id="UP001229313">
    <property type="component" value="Chromosome"/>
</dbReference>
<dbReference type="RefSeq" id="WP_309150928.1">
    <property type="nucleotide sequence ID" value="NZ_CP133568.1"/>
</dbReference>
<organism evidence="2 3">
    <name type="scientific">Lysobacter yananisis</name>
    <dbReference type="NCBI Taxonomy" id="1003114"/>
    <lineage>
        <taxon>Bacteria</taxon>
        <taxon>Pseudomonadati</taxon>
        <taxon>Pseudomonadota</taxon>
        <taxon>Gammaproteobacteria</taxon>
        <taxon>Lysobacterales</taxon>
        <taxon>Lysobacteraceae</taxon>
        <taxon>Lysobacter</taxon>
    </lineage>
</organism>
<protein>
    <submittedName>
        <fullName evidence="2">Uncharacterized protein</fullName>
    </submittedName>
</protein>
<feature type="region of interest" description="Disordered" evidence="1">
    <location>
        <begin position="62"/>
        <end position="132"/>
    </location>
</feature>
<proteinExistence type="predicted"/>
<evidence type="ECO:0000313" key="3">
    <source>
        <dbReference type="Proteomes" id="UP001229313"/>
    </source>
</evidence>
<gene>
    <name evidence="2" type="ORF">RDV84_16315</name>
</gene>
<evidence type="ECO:0000256" key="1">
    <source>
        <dbReference type="SAM" id="MobiDB-lite"/>
    </source>
</evidence>
<feature type="compositionally biased region" description="Polar residues" evidence="1">
    <location>
        <begin position="119"/>
        <end position="132"/>
    </location>
</feature>
<name>A0ABY9P5C4_9GAMM</name>
<keyword evidence="3" id="KW-1185">Reference proteome</keyword>
<sequence>MEAVGRARGASDRIAARAAFASADVPSPRIGIETNAFRRRKAQASTSPTSFSPALPFLLLRHKRSRPGDVGSSAAATPSFRRKPEPTEATQPRPHPKPHRFKPVIPAKAGIHFDLPGASQKQQQNGFRLSPE</sequence>
<accession>A0ABY9P5C4</accession>